<protein>
    <submittedName>
        <fullName evidence="5">Gibberellin receptor GID1L1</fullName>
    </submittedName>
</protein>
<evidence type="ECO:0000256" key="1">
    <source>
        <dbReference type="ARBA" id="ARBA00010515"/>
    </source>
</evidence>
<dbReference type="GO" id="GO:0016787">
    <property type="term" value="F:hydrolase activity"/>
    <property type="evidence" value="ECO:0007669"/>
    <property type="project" value="UniProtKB-KW"/>
</dbReference>
<dbReference type="Pfam" id="PF07859">
    <property type="entry name" value="Abhydrolase_3"/>
    <property type="match status" value="1"/>
</dbReference>
<dbReference type="EMBL" id="AB915792">
    <property type="protein sequence ID" value="BAQ20606.1"/>
    <property type="molecule type" value="mRNA"/>
</dbReference>
<dbReference type="PANTHER" id="PTHR23024:SF492">
    <property type="entry name" value="GIBBERELLIN RECEPTOR GID1C"/>
    <property type="match status" value="1"/>
</dbReference>
<organism evidence="5">
    <name type="scientific">Lygodium japonicum</name>
    <name type="common">Japanese climbing fern</name>
    <name type="synonym">Ophioglossum japonicum</name>
    <dbReference type="NCBI Taxonomy" id="13824"/>
    <lineage>
        <taxon>Eukaryota</taxon>
        <taxon>Viridiplantae</taxon>
        <taxon>Streptophyta</taxon>
        <taxon>Embryophyta</taxon>
        <taxon>Tracheophyta</taxon>
        <taxon>Polypodiopsida</taxon>
        <taxon>Polypodiidae</taxon>
        <taxon>Schizaeales</taxon>
        <taxon>Lygodiaceae</taxon>
        <taxon>Lygodium</taxon>
    </lineage>
</organism>
<dbReference type="InterPro" id="IPR050466">
    <property type="entry name" value="Carboxylest/Gibb_receptor"/>
</dbReference>
<reference evidence="5" key="1">
    <citation type="submission" date="2014-03" db="EMBL/GenBank/DDBJ databases">
        <title>Fern antheridiogen system is a unique spatiotemporally split gibberellin synthesis pathway.</title>
        <authorList>
            <person name="Tanaka J."/>
            <person name="Yano K."/>
            <person name="Aya K."/>
            <person name="Hirano K."/>
            <person name="Ordonio R.L."/>
            <person name="Takehara S."/>
            <person name="Park S.H."/>
            <person name="Nakajima M."/>
            <person name="Ueguchi-Tanaka M."/>
            <person name="Matsuoka M."/>
        </authorList>
    </citation>
    <scope>NUCLEOTIDE SEQUENCE</scope>
</reference>
<gene>
    <name evidence="5" type="primary">LjGID1-1</name>
</gene>
<dbReference type="InterPro" id="IPR029058">
    <property type="entry name" value="AB_hydrolase_fold"/>
</dbReference>
<dbReference type="SMR" id="A0A0B6VJC8"/>
<dbReference type="AlphaFoldDB" id="A0A0B6VJC8"/>
<dbReference type="PANTHER" id="PTHR23024">
    <property type="entry name" value="ARYLACETAMIDE DEACETYLASE"/>
    <property type="match status" value="1"/>
</dbReference>
<evidence type="ECO:0000313" key="5">
    <source>
        <dbReference type="EMBL" id="BAQ20606.1"/>
    </source>
</evidence>
<dbReference type="Gene3D" id="3.40.50.1820">
    <property type="entry name" value="alpha/beta hydrolase"/>
    <property type="match status" value="1"/>
</dbReference>
<dbReference type="InterPro" id="IPR002168">
    <property type="entry name" value="Lipase_GDXG_HIS_AS"/>
</dbReference>
<keyword evidence="5" id="KW-0675">Receptor</keyword>
<comment type="similarity">
    <text evidence="1">Belongs to the 'GDXG' lipolytic enzyme family.</text>
</comment>
<dbReference type="SUPFAM" id="SSF53474">
    <property type="entry name" value="alpha/beta-Hydrolases"/>
    <property type="match status" value="1"/>
</dbReference>
<dbReference type="InterPro" id="IPR013094">
    <property type="entry name" value="AB_hydrolase_3"/>
</dbReference>
<accession>A0A0B6VJC8</accession>
<sequence>MIPGAFAGSRSQQNDPMCSSRHGLPDCKEIVPLTTYVLISTFKVIYQLLRRPDGTINRNLAEFLDRKRTANATPVEGVASVDVDIQRATHLWGRLFWGVVDPPLNGGTNDMNVETGERAVQDQGHATSLRPLLIFFHGGSFVHSSANTAIYDTMCRRLAKTCNAVVLSLNFRRAPEHKYPAAYEDGLTCVRWTRSAMGKQCLLSLGCCPSKSILVGDSSGGNIAHNVAVRAAEEGIHLTGMCLLMPMFGGQQRTPAEILLDGRYFVSIRDRDWYWRAFLPVGANREHPACNPFSPLAPQLAELNLPPCLVVVGGLDILQDWQLHYVHSMQQAGKNVQVMFLENATMGFFLLPNSDLFYSFEERLRGFISQL</sequence>
<evidence type="ECO:0000259" key="4">
    <source>
        <dbReference type="Pfam" id="PF07859"/>
    </source>
</evidence>
<feature type="region of interest" description="Disordered" evidence="3">
    <location>
        <begin position="1"/>
        <end position="20"/>
    </location>
</feature>
<dbReference type="PROSITE" id="PS01173">
    <property type="entry name" value="LIPASE_GDXG_HIS"/>
    <property type="match status" value="1"/>
</dbReference>
<keyword evidence="2" id="KW-0378">Hydrolase</keyword>
<name>A0A0B6VJC8_LYGJA</name>
<evidence type="ECO:0000256" key="3">
    <source>
        <dbReference type="SAM" id="MobiDB-lite"/>
    </source>
</evidence>
<evidence type="ECO:0000256" key="2">
    <source>
        <dbReference type="ARBA" id="ARBA00022801"/>
    </source>
</evidence>
<proteinExistence type="evidence at transcript level"/>
<feature type="domain" description="Alpha/beta hydrolase fold-3" evidence="4">
    <location>
        <begin position="133"/>
        <end position="349"/>
    </location>
</feature>